<gene>
    <name evidence="1" type="ORF">OJF2_09130</name>
</gene>
<proteinExistence type="predicted"/>
<evidence type="ECO:0000313" key="2">
    <source>
        <dbReference type="Proteomes" id="UP000324233"/>
    </source>
</evidence>
<dbReference type="EMBL" id="CP042997">
    <property type="protein sequence ID" value="QEH32442.1"/>
    <property type="molecule type" value="Genomic_DNA"/>
</dbReference>
<keyword evidence="2" id="KW-1185">Reference proteome</keyword>
<dbReference type="SUPFAM" id="SSF52047">
    <property type="entry name" value="RNI-like"/>
    <property type="match status" value="1"/>
</dbReference>
<dbReference type="Gene3D" id="3.80.10.10">
    <property type="entry name" value="Ribonuclease Inhibitor"/>
    <property type="match status" value="1"/>
</dbReference>
<dbReference type="RefSeq" id="WP_148591621.1">
    <property type="nucleotide sequence ID" value="NZ_CP042997.1"/>
</dbReference>
<accession>A0A5B9VW32</accession>
<dbReference type="NCBIfam" id="NF038076">
    <property type="entry name" value="fam_STM4015"/>
    <property type="match status" value="1"/>
</dbReference>
<sequence>MTIGEHVAEFEGRPVRDYDPDEGIADPEGLAYRLSIDYDAGEAGETMTGLLARFLEDPNAARVQAMVIGPWEEVYDSGNTSAPIVEALVASAETLAALRAIFLGDVTYEESEMSWIGQSDVTPLFDAYPRLESFRVRGGTGLVIGSLKHANLRSLAVETGGLDAAVVRGILSSELPRLEHLELWLGSENYGKTVTAEDLGPILRGEAFPTLRYLGLRNCEDADAIAAAVADAPILDRIKVLDLSLGDLTDEGANALMGSPKVARLDKLDIHHHFASPGVTLKIQDLGIAVDASERHEPHKYSDEEYRFIAVSE</sequence>
<dbReference type="InterPro" id="IPR047722">
    <property type="entry name" value="STM4015-like"/>
</dbReference>
<evidence type="ECO:0008006" key="3">
    <source>
        <dbReference type="Google" id="ProtNLM"/>
    </source>
</evidence>
<dbReference type="OrthoDB" id="9767858at2"/>
<evidence type="ECO:0000313" key="1">
    <source>
        <dbReference type="EMBL" id="QEH32442.1"/>
    </source>
</evidence>
<dbReference type="KEGG" id="agv:OJF2_09130"/>
<protein>
    <recommendedName>
        <fullName evidence="3">Leucine Rich repeats (2 copies)</fullName>
    </recommendedName>
</protein>
<reference evidence="1 2" key="1">
    <citation type="submission" date="2019-08" db="EMBL/GenBank/DDBJ databases">
        <title>Deep-cultivation of Planctomycetes and their phenomic and genomic characterization uncovers novel biology.</title>
        <authorList>
            <person name="Wiegand S."/>
            <person name="Jogler M."/>
            <person name="Boedeker C."/>
            <person name="Pinto D."/>
            <person name="Vollmers J."/>
            <person name="Rivas-Marin E."/>
            <person name="Kohn T."/>
            <person name="Peeters S.H."/>
            <person name="Heuer A."/>
            <person name="Rast P."/>
            <person name="Oberbeckmann S."/>
            <person name="Bunk B."/>
            <person name="Jeske O."/>
            <person name="Meyerdierks A."/>
            <person name="Storesund J.E."/>
            <person name="Kallscheuer N."/>
            <person name="Luecker S."/>
            <person name="Lage O.M."/>
            <person name="Pohl T."/>
            <person name="Merkel B.J."/>
            <person name="Hornburger P."/>
            <person name="Mueller R.-W."/>
            <person name="Bruemmer F."/>
            <person name="Labrenz M."/>
            <person name="Spormann A.M."/>
            <person name="Op den Camp H."/>
            <person name="Overmann J."/>
            <person name="Amann R."/>
            <person name="Jetten M.S.M."/>
            <person name="Mascher T."/>
            <person name="Medema M.H."/>
            <person name="Devos D.P."/>
            <person name="Kaster A.-K."/>
            <person name="Ovreas L."/>
            <person name="Rohde M."/>
            <person name="Galperin M.Y."/>
            <person name="Jogler C."/>
        </authorList>
    </citation>
    <scope>NUCLEOTIDE SEQUENCE [LARGE SCALE GENOMIC DNA]</scope>
    <source>
        <strain evidence="1 2">OJF2</strain>
    </source>
</reference>
<organism evidence="1 2">
    <name type="scientific">Aquisphaera giovannonii</name>
    <dbReference type="NCBI Taxonomy" id="406548"/>
    <lineage>
        <taxon>Bacteria</taxon>
        <taxon>Pseudomonadati</taxon>
        <taxon>Planctomycetota</taxon>
        <taxon>Planctomycetia</taxon>
        <taxon>Isosphaerales</taxon>
        <taxon>Isosphaeraceae</taxon>
        <taxon>Aquisphaera</taxon>
    </lineage>
</organism>
<name>A0A5B9VW32_9BACT</name>
<dbReference type="InterPro" id="IPR032675">
    <property type="entry name" value="LRR_dom_sf"/>
</dbReference>
<dbReference type="AlphaFoldDB" id="A0A5B9VW32"/>
<dbReference type="Proteomes" id="UP000324233">
    <property type="component" value="Chromosome"/>
</dbReference>